<sequence length="131" mass="14036">MTACCSAVVVLRLILEVFWDDDHHGRALAAVELPHDRPDLSIATPASRSPSSPVYVTAGKSVLHIDPNPSTAPSSPAFPSLPSPPSFPPLAIHATHAVVLPKIKLLLLRHSKVSDIVILPSLSNVFVPWFT</sequence>
<reference evidence="3" key="2">
    <citation type="submission" date="2013-12" db="EMBL/GenBank/DDBJ databases">
        <authorList>
            <person name="Yu Y."/>
            <person name="Lee S."/>
            <person name="de Baynast K."/>
            <person name="Wissotski M."/>
            <person name="Liu L."/>
            <person name="Talag J."/>
            <person name="Goicoechea J."/>
            <person name="Angelova A."/>
            <person name="Jetty R."/>
            <person name="Kudrna D."/>
            <person name="Golser W."/>
            <person name="Rivera L."/>
            <person name="Zhang J."/>
            <person name="Wing R."/>
        </authorList>
    </citation>
    <scope>NUCLEOTIDE SEQUENCE</scope>
</reference>
<evidence type="ECO:0000313" key="2">
    <source>
        <dbReference type="EnsemblPlants" id="LPERR01G10110.1"/>
    </source>
</evidence>
<dbReference type="AlphaFoldDB" id="A0A0D9UZH0"/>
<reference evidence="2" key="3">
    <citation type="submission" date="2015-04" db="UniProtKB">
        <authorList>
            <consortium name="EnsemblPlants"/>
        </authorList>
    </citation>
    <scope>IDENTIFICATION</scope>
</reference>
<dbReference type="EnsemblPlants" id="LPERR01G10110.1">
    <property type="protein sequence ID" value="LPERR01G10110.1"/>
    <property type="gene ID" value="LPERR01G10110"/>
</dbReference>
<evidence type="ECO:0000256" key="1">
    <source>
        <dbReference type="SAM" id="SignalP"/>
    </source>
</evidence>
<dbReference type="HOGENOM" id="CLU_1930567_0_0_1"/>
<dbReference type="Proteomes" id="UP000032180">
    <property type="component" value="Chromosome 1"/>
</dbReference>
<feature type="signal peptide" evidence="1">
    <location>
        <begin position="1"/>
        <end position="19"/>
    </location>
</feature>
<accession>A0A0D9UZH0</accession>
<evidence type="ECO:0000313" key="3">
    <source>
        <dbReference type="Proteomes" id="UP000032180"/>
    </source>
</evidence>
<reference evidence="2 3" key="1">
    <citation type="submission" date="2012-08" db="EMBL/GenBank/DDBJ databases">
        <title>Oryza genome evolution.</title>
        <authorList>
            <person name="Wing R.A."/>
        </authorList>
    </citation>
    <scope>NUCLEOTIDE SEQUENCE</scope>
</reference>
<keyword evidence="3" id="KW-1185">Reference proteome</keyword>
<name>A0A0D9UZH0_9ORYZ</name>
<keyword evidence="1" id="KW-0732">Signal</keyword>
<organism evidence="2 3">
    <name type="scientific">Leersia perrieri</name>
    <dbReference type="NCBI Taxonomy" id="77586"/>
    <lineage>
        <taxon>Eukaryota</taxon>
        <taxon>Viridiplantae</taxon>
        <taxon>Streptophyta</taxon>
        <taxon>Embryophyta</taxon>
        <taxon>Tracheophyta</taxon>
        <taxon>Spermatophyta</taxon>
        <taxon>Magnoliopsida</taxon>
        <taxon>Liliopsida</taxon>
        <taxon>Poales</taxon>
        <taxon>Poaceae</taxon>
        <taxon>BOP clade</taxon>
        <taxon>Oryzoideae</taxon>
        <taxon>Oryzeae</taxon>
        <taxon>Oryzinae</taxon>
        <taxon>Leersia</taxon>
    </lineage>
</organism>
<protein>
    <submittedName>
        <fullName evidence="2">Uncharacterized protein</fullName>
    </submittedName>
</protein>
<dbReference type="Gramene" id="LPERR01G10110.1">
    <property type="protein sequence ID" value="LPERR01G10110.1"/>
    <property type="gene ID" value="LPERR01G10110"/>
</dbReference>
<proteinExistence type="predicted"/>
<feature type="chain" id="PRO_5002346878" evidence="1">
    <location>
        <begin position="20"/>
        <end position="131"/>
    </location>
</feature>